<sequence length="444" mass="48743">MTQAADAVSPIDHIALIGNFLPRKCGLATYTTDTYTALKGRFPDLKIDVYAMDDHPGLYDYPPEVTMSIPDQDRLAYSTAAREIEQSGAKAIWLQHEYGIFGGPAGEHILALLDRVTLPVIVTLHTILDKPNPDERRVMEGLLRRASKVVVMAERGREILERVYGASDRTIVMIPHGVPDRAFVDPDTLKPRFGWQGRKVVLTFGLLAPSKGIETMIEALPAVAAQHPELLYVVLGSTHPNLVAHEGEKYRDGLKALAAERGVSGNIEFIDEFFDHDDLINYLQAADIYATPYVNPAQITSGTLSYAVGVGKAVISTPYVHATEILADGHGVLVDFGDSAAFAREINALLGSDRNRKRLSERAYARGRTMIWPRLAELGMQAIGDMVAARPRRLAGVAASFAPLKPDFSAVERMTDSTAMLQHSIYSVPDRRHGYCIDDNARAL</sequence>
<comment type="caution">
    <text evidence="2">The sequence shown here is derived from an EMBL/GenBank/DDBJ whole genome shotgun (WGS) entry which is preliminary data.</text>
</comment>
<dbReference type="Gene3D" id="3.40.50.2000">
    <property type="entry name" value="Glycogen Phosphorylase B"/>
    <property type="match status" value="2"/>
</dbReference>
<evidence type="ECO:0000259" key="1">
    <source>
        <dbReference type="Pfam" id="PF00534"/>
    </source>
</evidence>
<gene>
    <name evidence="2" type="ORF">Q5H94_19430</name>
</gene>
<dbReference type="EMBL" id="JAUQSZ010000017">
    <property type="protein sequence ID" value="MDO7844511.1"/>
    <property type="molecule type" value="Genomic_DNA"/>
</dbReference>
<name>A0ABT9A3U1_9SPHN</name>
<dbReference type="CDD" id="cd03822">
    <property type="entry name" value="GT4_mannosyltransferase-like"/>
    <property type="match status" value="1"/>
</dbReference>
<reference evidence="2" key="1">
    <citation type="submission" date="2023-07" db="EMBL/GenBank/DDBJ databases">
        <authorList>
            <person name="Kim M.K."/>
        </authorList>
    </citation>
    <scope>NUCLEOTIDE SEQUENCE</scope>
    <source>
        <strain evidence="2">CA1-15</strain>
    </source>
</reference>
<accession>A0ABT9A3U1</accession>
<feature type="domain" description="Glycosyl transferase family 1" evidence="1">
    <location>
        <begin position="196"/>
        <end position="365"/>
    </location>
</feature>
<dbReference type="SUPFAM" id="SSF53756">
    <property type="entry name" value="UDP-Glycosyltransferase/glycogen phosphorylase"/>
    <property type="match status" value="1"/>
</dbReference>
<protein>
    <submittedName>
        <fullName evidence="2">Glycosyltransferase family 4 protein</fullName>
    </submittedName>
</protein>
<evidence type="ECO:0000313" key="3">
    <source>
        <dbReference type="Proteomes" id="UP001176468"/>
    </source>
</evidence>
<dbReference type="RefSeq" id="WP_304562909.1">
    <property type="nucleotide sequence ID" value="NZ_JAUQSZ010000017.1"/>
</dbReference>
<proteinExistence type="predicted"/>
<organism evidence="2 3">
    <name type="scientific">Sphingomonas immobilis</name>
    <dbReference type="NCBI Taxonomy" id="3063997"/>
    <lineage>
        <taxon>Bacteria</taxon>
        <taxon>Pseudomonadati</taxon>
        <taxon>Pseudomonadota</taxon>
        <taxon>Alphaproteobacteria</taxon>
        <taxon>Sphingomonadales</taxon>
        <taxon>Sphingomonadaceae</taxon>
        <taxon>Sphingomonas</taxon>
    </lineage>
</organism>
<keyword evidence="3" id="KW-1185">Reference proteome</keyword>
<dbReference type="Proteomes" id="UP001176468">
    <property type="component" value="Unassembled WGS sequence"/>
</dbReference>
<dbReference type="Pfam" id="PF00534">
    <property type="entry name" value="Glycos_transf_1"/>
    <property type="match status" value="1"/>
</dbReference>
<feature type="non-terminal residue" evidence="2">
    <location>
        <position position="444"/>
    </location>
</feature>
<evidence type="ECO:0000313" key="2">
    <source>
        <dbReference type="EMBL" id="MDO7844511.1"/>
    </source>
</evidence>
<dbReference type="PANTHER" id="PTHR12526">
    <property type="entry name" value="GLYCOSYLTRANSFERASE"/>
    <property type="match status" value="1"/>
</dbReference>
<dbReference type="InterPro" id="IPR001296">
    <property type="entry name" value="Glyco_trans_1"/>
</dbReference>
<dbReference type="PANTHER" id="PTHR12526:SF572">
    <property type="entry name" value="BLL5144 PROTEIN"/>
    <property type="match status" value="1"/>
</dbReference>